<dbReference type="Proteomes" id="UP001628179">
    <property type="component" value="Unassembled WGS sequence"/>
</dbReference>
<feature type="region of interest" description="Disordered" evidence="1">
    <location>
        <begin position="336"/>
        <end position="431"/>
    </location>
</feature>
<evidence type="ECO:0000256" key="1">
    <source>
        <dbReference type="SAM" id="MobiDB-lite"/>
    </source>
</evidence>
<feature type="transmembrane region" description="Helical" evidence="2">
    <location>
        <begin position="248"/>
        <end position="270"/>
    </location>
</feature>
<feature type="compositionally biased region" description="Pro residues" evidence="1">
    <location>
        <begin position="363"/>
        <end position="383"/>
    </location>
</feature>
<sequence length="431" mass="46534">MTLPPLALRTTQIEDDGRYGEPLAGVVVSVILAMLSLATVSAFLTQRCLQVKAWKRLAFVQWLAFAIYIDSFLFVFAAATLQLGFGVDSSASACEAAILICLICYMTTKLIYLFLVERAYIIRSGNIIPRFSSKLYLLNSFGMLTVFIVVVVFNFIFRIVKVDTNQCIIGLRRGTVIPLIAFDLLVNIYLTVLFLKPLSRLYSYNNFQHTPRSRRLRTVALRTFVGCICTLSSSIVNLTVLMALGGEPGWICLMCCNSDILFSAIVIHWVTSRDNTSGQTAVSDESCPYALAGLEQGLGIANLGSTGPHIQPSNKPRDDAVATRTCILTSICSTETADAPTSPDAKSPPSNKPPAPAAGRGDVPPPSPPNQQQPLPQAPPPARNPDRPGEHVQAMSEVRVDIDYGTSISEEVGGAAPPLGNTVIIGAGGRR</sequence>
<gene>
    <name evidence="3" type="ORF">MFIFM68171_03198</name>
</gene>
<evidence type="ECO:0000256" key="2">
    <source>
        <dbReference type="SAM" id="Phobius"/>
    </source>
</evidence>
<proteinExistence type="predicted"/>
<feature type="transmembrane region" description="Helical" evidence="2">
    <location>
        <begin position="219"/>
        <end position="242"/>
    </location>
</feature>
<evidence type="ECO:0000313" key="4">
    <source>
        <dbReference type="Proteomes" id="UP001628179"/>
    </source>
</evidence>
<keyword evidence="4" id="KW-1185">Reference proteome</keyword>
<feature type="transmembrane region" description="Helical" evidence="2">
    <location>
        <begin position="96"/>
        <end position="115"/>
    </location>
</feature>
<dbReference type="EMBL" id="BAAFSV010000002">
    <property type="protein sequence ID" value="GAB1312988.1"/>
    <property type="molecule type" value="Genomic_DNA"/>
</dbReference>
<dbReference type="PANTHER" id="PTHR38848">
    <property type="entry name" value="G-PROTEIN COUPLED RECEPTORS FAMILY 3 PROFILE DOMAIN-CONTAINING PROTEIN"/>
    <property type="match status" value="1"/>
</dbReference>
<dbReference type="GeneID" id="98173942"/>
<feature type="transmembrane region" description="Helical" evidence="2">
    <location>
        <begin position="177"/>
        <end position="198"/>
    </location>
</feature>
<name>A0ABQ0G5G4_9PEZI</name>
<dbReference type="PANTHER" id="PTHR38848:SF3">
    <property type="entry name" value="G-PROTEIN COUPLED RECEPTORS FAMILY 3 PROFILE DOMAIN-CONTAINING PROTEIN"/>
    <property type="match status" value="1"/>
</dbReference>
<feature type="transmembrane region" description="Helical" evidence="2">
    <location>
        <begin position="23"/>
        <end position="45"/>
    </location>
</feature>
<reference evidence="3 4" key="1">
    <citation type="submission" date="2024-09" db="EMBL/GenBank/DDBJ databases">
        <title>Itraconazole resistance in Madurella fahalii resulting from another homologue of gene encoding cytochrome P450 14-alpha sterol demethylase (CYP51).</title>
        <authorList>
            <person name="Yoshioka I."/>
            <person name="Fahal A.H."/>
            <person name="Kaneko S."/>
            <person name="Yaguchi T."/>
        </authorList>
    </citation>
    <scope>NUCLEOTIDE SEQUENCE [LARGE SCALE GENOMIC DNA]</scope>
    <source>
        <strain evidence="3 4">IFM 68171</strain>
    </source>
</reference>
<evidence type="ECO:0000313" key="3">
    <source>
        <dbReference type="EMBL" id="GAB1312988.1"/>
    </source>
</evidence>
<dbReference type="RefSeq" id="XP_070914720.1">
    <property type="nucleotide sequence ID" value="XM_071058619.1"/>
</dbReference>
<keyword evidence="2" id="KW-0472">Membrane</keyword>
<feature type="transmembrane region" description="Helical" evidence="2">
    <location>
        <begin position="57"/>
        <end position="84"/>
    </location>
</feature>
<feature type="transmembrane region" description="Helical" evidence="2">
    <location>
        <begin position="136"/>
        <end position="157"/>
    </location>
</feature>
<organism evidence="3 4">
    <name type="scientific">Madurella fahalii</name>
    <dbReference type="NCBI Taxonomy" id="1157608"/>
    <lineage>
        <taxon>Eukaryota</taxon>
        <taxon>Fungi</taxon>
        <taxon>Dikarya</taxon>
        <taxon>Ascomycota</taxon>
        <taxon>Pezizomycotina</taxon>
        <taxon>Sordariomycetes</taxon>
        <taxon>Sordariomycetidae</taxon>
        <taxon>Sordariales</taxon>
        <taxon>Sordariales incertae sedis</taxon>
        <taxon>Madurella</taxon>
    </lineage>
</organism>
<comment type="caution">
    <text evidence="3">The sequence shown here is derived from an EMBL/GenBank/DDBJ whole genome shotgun (WGS) entry which is preliminary data.</text>
</comment>
<keyword evidence="2" id="KW-0812">Transmembrane</keyword>
<keyword evidence="2" id="KW-1133">Transmembrane helix</keyword>
<protein>
    <submittedName>
        <fullName evidence="3">Uncharacterized protein</fullName>
    </submittedName>
</protein>
<accession>A0ABQ0G5G4</accession>